<evidence type="ECO:0000256" key="1">
    <source>
        <dbReference type="SAM" id="Phobius"/>
    </source>
</evidence>
<organism evidence="2 3">
    <name type="scientific">Flavobacterium litorale</name>
    <dbReference type="NCBI Taxonomy" id="2856519"/>
    <lineage>
        <taxon>Bacteria</taxon>
        <taxon>Pseudomonadati</taxon>
        <taxon>Bacteroidota</taxon>
        <taxon>Flavobacteriia</taxon>
        <taxon>Flavobacteriales</taxon>
        <taxon>Flavobacteriaceae</taxon>
        <taxon>Flavobacterium</taxon>
    </lineage>
</organism>
<dbReference type="RefSeq" id="WP_220641742.1">
    <property type="nucleotide sequence ID" value="NZ_CP080429.1"/>
</dbReference>
<proteinExistence type="predicted"/>
<reference evidence="2 3" key="1">
    <citation type="submission" date="2021-07" db="EMBL/GenBank/DDBJ databases">
        <title>Flavobacterium WSW3-B6 sp.nov, isolated from seaweed.</title>
        <authorList>
            <person name="Muhammad N."/>
            <person name="Ho H."/>
            <person name="Lee Y.-J."/>
            <person name="Nguyen T."/>
            <person name="Ho J."/>
            <person name="Kim S.-G."/>
        </authorList>
    </citation>
    <scope>NUCLEOTIDE SEQUENCE [LARGE SCALE GENOMIC DNA]</scope>
    <source>
        <strain evidence="2 3">WSW3-B6</strain>
    </source>
</reference>
<sequence>MKYLKITAYIYLAVAAFFIYEGINALRNNEDSIIMFFFAAVSIFLFFFRMRNAKKFAKRDQNKEN</sequence>
<evidence type="ECO:0000313" key="2">
    <source>
        <dbReference type="EMBL" id="QYJ69407.1"/>
    </source>
</evidence>
<evidence type="ECO:0000313" key="3">
    <source>
        <dbReference type="Proteomes" id="UP000825381"/>
    </source>
</evidence>
<keyword evidence="1" id="KW-1133">Transmembrane helix</keyword>
<name>A0ABX8VA55_9FLAO</name>
<keyword evidence="1" id="KW-0812">Transmembrane</keyword>
<accession>A0ABX8VA55</accession>
<keyword evidence="3" id="KW-1185">Reference proteome</keyword>
<feature type="transmembrane region" description="Helical" evidence="1">
    <location>
        <begin position="32"/>
        <end position="50"/>
    </location>
</feature>
<gene>
    <name evidence="2" type="ORF">K1I41_05835</name>
</gene>
<dbReference type="Proteomes" id="UP000825381">
    <property type="component" value="Chromosome"/>
</dbReference>
<feature type="transmembrane region" description="Helical" evidence="1">
    <location>
        <begin position="7"/>
        <end position="26"/>
    </location>
</feature>
<protein>
    <submittedName>
        <fullName evidence="2">Uncharacterized protein</fullName>
    </submittedName>
</protein>
<keyword evidence="1" id="KW-0472">Membrane</keyword>
<dbReference type="EMBL" id="CP080429">
    <property type="protein sequence ID" value="QYJ69407.1"/>
    <property type="molecule type" value="Genomic_DNA"/>
</dbReference>